<dbReference type="EMBL" id="CP109965">
    <property type="protein sequence ID" value="WAJ71376.1"/>
    <property type="molecule type" value="Genomic_DNA"/>
</dbReference>
<protein>
    <submittedName>
        <fullName evidence="1">SulA-like leucine-rich domain-containing protein</fullName>
    </submittedName>
</protein>
<gene>
    <name evidence="1" type="ORF">OLW01_06150</name>
</gene>
<evidence type="ECO:0000313" key="1">
    <source>
        <dbReference type="EMBL" id="WAJ71376.1"/>
    </source>
</evidence>
<dbReference type="SUPFAM" id="SSF52540">
    <property type="entry name" value="P-loop containing nucleoside triphosphate hydrolases"/>
    <property type="match status" value="1"/>
</dbReference>
<organism evidence="1 2">
    <name type="scientific">Catenovulum adriaticum</name>
    <dbReference type="NCBI Taxonomy" id="2984846"/>
    <lineage>
        <taxon>Bacteria</taxon>
        <taxon>Pseudomonadati</taxon>
        <taxon>Pseudomonadota</taxon>
        <taxon>Gammaproteobacteria</taxon>
        <taxon>Alteromonadales</taxon>
        <taxon>Alteromonadaceae</taxon>
        <taxon>Catenovulum</taxon>
    </lineage>
</organism>
<proteinExistence type="predicted"/>
<dbReference type="Proteomes" id="UP001163726">
    <property type="component" value="Chromosome"/>
</dbReference>
<dbReference type="Gene3D" id="3.40.50.300">
    <property type="entry name" value="P-loop containing nucleotide triphosphate hydrolases"/>
    <property type="match status" value="1"/>
</dbReference>
<dbReference type="InterPro" id="IPR027417">
    <property type="entry name" value="P-loop_NTPase"/>
</dbReference>
<evidence type="ECO:0000313" key="2">
    <source>
        <dbReference type="Proteomes" id="UP001163726"/>
    </source>
</evidence>
<keyword evidence="2" id="KW-1185">Reference proteome</keyword>
<dbReference type="InterPro" id="IPR004596">
    <property type="entry name" value="Cell_div_suppressor_SulA"/>
</dbReference>
<sequence>MNTYILTDAVRNTRFFSTNSTSDLFEMRFWAGIARLQEDNRWLCVVAPKKMPSKQRLAQAGIQLNRMLVIHPHANDNIAKISEKALKLGKCCAVVAWFDELEKAERNSLIETAQSSNAACIMIKPTGSKRNSTNNTVIKIA</sequence>
<name>A0ABY7AQG9_9ALTE</name>
<accession>A0ABY7AQG9</accession>
<dbReference type="RefSeq" id="WP_268075852.1">
    <property type="nucleotide sequence ID" value="NZ_CP109965.1"/>
</dbReference>
<dbReference type="Pfam" id="PF03846">
    <property type="entry name" value="SulA"/>
    <property type="match status" value="1"/>
</dbReference>
<reference evidence="1" key="1">
    <citation type="submission" date="2022-10" db="EMBL/GenBank/DDBJ databases">
        <title>Catenovulum adriacola sp. nov. isolated in the Harbour of Susak.</title>
        <authorList>
            <person name="Schoch T."/>
            <person name="Reich S.J."/>
            <person name="Stoeferle S."/>
            <person name="Flaiz M."/>
            <person name="Kazda M."/>
            <person name="Riedel C.U."/>
            <person name="Duerre P."/>
        </authorList>
    </citation>
    <scope>NUCLEOTIDE SEQUENCE</scope>
    <source>
        <strain evidence="1">TS8</strain>
    </source>
</reference>